<protein>
    <submittedName>
        <fullName evidence="2">Uncharacterized protein</fullName>
    </submittedName>
</protein>
<reference evidence="2" key="3">
    <citation type="submission" date="2006-01" db="EMBL/GenBank/DDBJ databases">
        <authorList>
            <person name="Buell R."/>
        </authorList>
    </citation>
    <scope>NUCLEOTIDE SEQUENCE</scope>
</reference>
<sequence>MQYKNATHTTVEQSNSTAGGSETGGLSLTDNPDLEEDILPEKGKNTVGTESLKVEFSLDCTVTLVIFLSTLNPTKLQATEMLLVLLKKEIKGDKEQIFVISKSLENGITPDHPDPNQFTLLCICSVKEPGNRDKDRAFLENLDLASHVAF</sequence>
<accession>Q2QZR7</accession>
<evidence type="ECO:0000313" key="2">
    <source>
        <dbReference type="EMBL" id="ABA95327.1"/>
    </source>
</evidence>
<reference evidence="2" key="1">
    <citation type="journal article" date="2005" name="BMC Biol.">
        <title>The sequence of rice chromosomes 11 and 12, rich in disease resistance genes and recent gene duplications.</title>
        <authorList>
            <consortium name="The rice chromosomes 11 and 12 sequencing consortia"/>
        </authorList>
    </citation>
    <scope>NUCLEOTIDE SEQUENCE [LARGE SCALE GENOMIC DNA]</scope>
</reference>
<dbReference type="AlphaFoldDB" id="Q2QZR7"/>
<reference evidence="2" key="2">
    <citation type="submission" date="2005-04" db="EMBL/GenBank/DDBJ databases">
        <authorList>
            <person name="Buell C.R."/>
            <person name="Wing R.A."/>
            <person name="McCombie W.A."/>
            <person name="Ouyang S."/>
        </authorList>
    </citation>
    <scope>NUCLEOTIDE SEQUENCE</scope>
</reference>
<feature type="compositionally biased region" description="Polar residues" evidence="1">
    <location>
        <begin position="1"/>
        <end position="30"/>
    </location>
</feature>
<feature type="region of interest" description="Disordered" evidence="1">
    <location>
        <begin position="1"/>
        <end position="33"/>
    </location>
</feature>
<organism evidence="2">
    <name type="scientific">Oryza sativa subsp. japonica</name>
    <name type="common">Rice</name>
    <dbReference type="NCBI Taxonomy" id="39947"/>
    <lineage>
        <taxon>Eukaryota</taxon>
        <taxon>Viridiplantae</taxon>
        <taxon>Streptophyta</taxon>
        <taxon>Embryophyta</taxon>
        <taxon>Tracheophyta</taxon>
        <taxon>Spermatophyta</taxon>
        <taxon>Magnoliopsida</taxon>
        <taxon>Liliopsida</taxon>
        <taxon>Poales</taxon>
        <taxon>Poaceae</taxon>
        <taxon>BOP clade</taxon>
        <taxon>Oryzoideae</taxon>
        <taxon>Oryzeae</taxon>
        <taxon>Oryzinae</taxon>
        <taxon>Oryza</taxon>
        <taxon>Oryza sativa</taxon>
    </lineage>
</organism>
<gene>
    <name evidence="2" type="ordered locus">LOC_Os11g45080</name>
</gene>
<name>Q2QZR7_ORYSJ</name>
<dbReference type="EMBL" id="DP000010">
    <property type="protein sequence ID" value="ABA95327.1"/>
    <property type="molecule type" value="Genomic_DNA"/>
</dbReference>
<evidence type="ECO:0000256" key="1">
    <source>
        <dbReference type="SAM" id="MobiDB-lite"/>
    </source>
</evidence>
<proteinExistence type="predicted"/>